<evidence type="ECO:0000256" key="1">
    <source>
        <dbReference type="SAM" id="MobiDB-lite"/>
    </source>
</evidence>
<accession>A0A164MVU3</accession>
<gene>
    <name evidence="2" type="ORF">SISNIDRAFT_491377</name>
</gene>
<evidence type="ECO:0000313" key="3">
    <source>
        <dbReference type="Proteomes" id="UP000076722"/>
    </source>
</evidence>
<dbReference type="Proteomes" id="UP000076722">
    <property type="component" value="Unassembled WGS sequence"/>
</dbReference>
<feature type="compositionally biased region" description="Basic and acidic residues" evidence="1">
    <location>
        <begin position="84"/>
        <end position="97"/>
    </location>
</feature>
<feature type="region of interest" description="Disordered" evidence="1">
    <location>
        <begin position="1"/>
        <end position="97"/>
    </location>
</feature>
<protein>
    <submittedName>
        <fullName evidence="2">Uncharacterized protein</fullName>
    </submittedName>
</protein>
<proteinExistence type="predicted"/>
<dbReference type="AlphaFoldDB" id="A0A164MVU3"/>
<organism evidence="2 3">
    <name type="scientific">Sistotremastrum niveocremeum HHB9708</name>
    <dbReference type="NCBI Taxonomy" id="1314777"/>
    <lineage>
        <taxon>Eukaryota</taxon>
        <taxon>Fungi</taxon>
        <taxon>Dikarya</taxon>
        <taxon>Basidiomycota</taxon>
        <taxon>Agaricomycotina</taxon>
        <taxon>Agaricomycetes</taxon>
        <taxon>Sistotremastrales</taxon>
        <taxon>Sistotremastraceae</taxon>
        <taxon>Sertulicium</taxon>
        <taxon>Sertulicium niveocremeum</taxon>
    </lineage>
</organism>
<keyword evidence="3" id="KW-1185">Reference proteome</keyword>
<feature type="compositionally biased region" description="Basic and acidic residues" evidence="1">
    <location>
        <begin position="1"/>
        <end position="24"/>
    </location>
</feature>
<feature type="region of interest" description="Disordered" evidence="1">
    <location>
        <begin position="341"/>
        <end position="376"/>
    </location>
</feature>
<reference evidence="2 3" key="1">
    <citation type="journal article" date="2016" name="Mol. Biol. Evol.">
        <title>Comparative Genomics of Early-Diverging Mushroom-Forming Fungi Provides Insights into the Origins of Lignocellulose Decay Capabilities.</title>
        <authorList>
            <person name="Nagy L.G."/>
            <person name="Riley R."/>
            <person name="Tritt A."/>
            <person name="Adam C."/>
            <person name="Daum C."/>
            <person name="Floudas D."/>
            <person name="Sun H."/>
            <person name="Yadav J.S."/>
            <person name="Pangilinan J."/>
            <person name="Larsson K.H."/>
            <person name="Matsuura K."/>
            <person name="Barry K."/>
            <person name="Labutti K."/>
            <person name="Kuo R."/>
            <person name="Ohm R.A."/>
            <person name="Bhattacharya S.S."/>
            <person name="Shirouzu T."/>
            <person name="Yoshinaga Y."/>
            <person name="Martin F.M."/>
            <person name="Grigoriev I.V."/>
            <person name="Hibbett D.S."/>
        </authorList>
    </citation>
    <scope>NUCLEOTIDE SEQUENCE [LARGE SCALE GENOMIC DNA]</scope>
    <source>
        <strain evidence="2 3">HHB9708</strain>
    </source>
</reference>
<feature type="compositionally biased region" description="Polar residues" evidence="1">
    <location>
        <begin position="38"/>
        <end position="47"/>
    </location>
</feature>
<feature type="region of interest" description="Disordered" evidence="1">
    <location>
        <begin position="193"/>
        <end position="220"/>
    </location>
</feature>
<dbReference type="EMBL" id="KV419457">
    <property type="protein sequence ID" value="KZS87086.1"/>
    <property type="molecule type" value="Genomic_DNA"/>
</dbReference>
<feature type="compositionally biased region" description="Basic residues" evidence="1">
    <location>
        <begin position="71"/>
        <end position="80"/>
    </location>
</feature>
<evidence type="ECO:0000313" key="2">
    <source>
        <dbReference type="EMBL" id="KZS87086.1"/>
    </source>
</evidence>
<feature type="region of interest" description="Disordered" evidence="1">
    <location>
        <begin position="419"/>
        <end position="464"/>
    </location>
</feature>
<name>A0A164MVU3_9AGAM</name>
<sequence>MLGKLEKAEEAKADDEVGSNHHDEEAESAPSDELVETPRSTWRTKTPSSRSVIRDRSVDSEDSVSTLRWRSISRRSRSHLSKTFTRDVSVESKDPPEKSLQLADLSCLPPVSLMPFAPVREASSHLPSDCIPGFTRRDNEEPLMLGGSQSSSGTRYVPHIGLSMKNVNRDHGASLPDQLDDEWTTLYGKFTRQDEETPDAPGITHIPPRGSASKSNQYGPEVEDVAGARGLQSEAILIDGHSADVPPTARQEEVDFMADVPLSVPHWYLLNTWNPLSSAAAVENVTLGLRGPSLTPPPLVKDVDAMDVDHESYIPRNVSSITGSSDSSRSVDVDVRIVSSDKDRSEIPGEDSISRIGSDEFTERASRKKNPGGNLTGVDAVKVIIVPDRPRRNTKAPKHPGMMDHSALIDRAFLEMCSSSPSVQEEVARGNKVRSTKLKSTPKGGTDDSADMSGLTSRDDLQGH</sequence>